<protein>
    <submittedName>
        <fullName evidence="1">Uncharacterized protein</fullName>
    </submittedName>
</protein>
<proteinExistence type="predicted"/>
<name>A0A4Y2SB89_ARAVE</name>
<dbReference type="EMBL" id="BGPR01020382">
    <property type="protein sequence ID" value="GBN84520.1"/>
    <property type="molecule type" value="Genomic_DNA"/>
</dbReference>
<evidence type="ECO:0000313" key="2">
    <source>
        <dbReference type="Proteomes" id="UP000499080"/>
    </source>
</evidence>
<evidence type="ECO:0000313" key="1">
    <source>
        <dbReference type="EMBL" id="GBN84520.1"/>
    </source>
</evidence>
<organism evidence="1 2">
    <name type="scientific">Araneus ventricosus</name>
    <name type="common">Orbweaver spider</name>
    <name type="synonym">Epeira ventricosa</name>
    <dbReference type="NCBI Taxonomy" id="182803"/>
    <lineage>
        <taxon>Eukaryota</taxon>
        <taxon>Metazoa</taxon>
        <taxon>Ecdysozoa</taxon>
        <taxon>Arthropoda</taxon>
        <taxon>Chelicerata</taxon>
        <taxon>Arachnida</taxon>
        <taxon>Araneae</taxon>
        <taxon>Araneomorphae</taxon>
        <taxon>Entelegynae</taxon>
        <taxon>Araneoidea</taxon>
        <taxon>Araneidae</taxon>
        <taxon>Araneus</taxon>
    </lineage>
</organism>
<keyword evidence="2" id="KW-1185">Reference proteome</keyword>
<reference evidence="1 2" key="1">
    <citation type="journal article" date="2019" name="Sci. Rep.">
        <title>Orb-weaving spider Araneus ventricosus genome elucidates the spidroin gene catalogue.</title>
        <authorList>
            <person name="Kono N."/>
            <person name="Nakamura H."/>
            <person name="Ohtoshi R."/>
            <person name="Moran D.A.P."/>
            <person name="Shinohara A."/>
            <person name="Yoshida Y."/>
            <person name="Fujiwara M."/>
            <person name="Mori M."/>
            <person name="Tomita M."/>
            <person name="Arakawa K."/>
        </authorList>
    </citation>
    <scope>NUCLEOTIDE SEQUENCE [LARGE SCALE GENOMIC DNA]</scope>
</reference>
<dbReference type="AlphaFoldDB" id="A0A4Y2SB89"/>
<gene>
    <name evidence="1" type="ORF">AVEN_231910_1</name>
</gene>
<dbReference type="Proteomes" id="UP000499080">
    <property type="component" value="Unassembled WGS sequence"/>
</dbReference>
<comment type="caution">
    <text evidence="1">The sequence shown here is derived from an EMBL/GenBank/DDBJ whole genome shotgun (WGS) entry which is preliminary data.</text>
</comment>
<accession>A0A4Y2SB89</accession>
<feature type="non-terminal residue" evidence="1">
    <location>
        <position position="72"/>
    </location>
</feature>
<sequence length="72" mass="7928">MGVVLPDLSPSDYDLNPKKGPLRVWAMPKSSSMGHVNKAYVLTLQKTPSFKKKTEGEGRGQWSVDAMKFACS</sequence>